<evidence type="ECO:0000259" key="2">
    <source>
        <dbReference type="Pfam" id="PF11258"/>
    </source>
</evidence>
<dbReference type="Proteomes" id="UP001524478">
    <property type="component" value="Unassembled WGS sequence"/>
</dbReference>
<organism evidence="4 5">
    <name type="scientific">Tissierella carlieri</name>
    <dbReference type="NCBI Taxonomy" id="689904"/>
    <lineage>
        <taxon>Bacteria</taxon>
        <taxon>Bacillati</taxon>
        <taxon>Bacillota</taxon>
        <taxon>Tissierellia</taxon>
        <taxon>Tissierellales</taxon>
        <taxon>Tissierellaceae</taxon>
        <taxon>Tissierella</taxon>
    </lineage>
</organism>
<keyword evidence="1" id="KW-0732">Signal</keyword>
<feature type="domain" description="DUF3048" evidence="2">
    <location>
        <begin position="60"/>
        <end position="199"/>
    </location>
</feature>
<dbReference type="RefSeq" id="WP_256311655.1">
    <property type="nucleotide sequence ID" value="NZ_JANGAC010000008.1"/>
</dbReference>
<evidence type="ECO:0000313" key="4">
    <source>
        <dbReference type="EMBL" id="MCQ4923779.1"/>
    </source>
</evidence>
<proteinExistence type="predicted"/>
<dbReference type="Pfam" id="PF17479">
    <property type="entry name" value="DUF3048_C"/>
    <property type="match status" value="1"/>
</dbReference>
<dbReference type="InterPro" id="IPR023158">
    <property type="entry name" value="YerB-like_sf"/>
</dbReference>
<dbReference type="Gene3D" id="3.50.90.10">
    <property type="entry name" value="YerB-like"/>
    <property type="match status" value="1"/>
</dbReference>
<feature type="domain" description="DUF3048" evidence="3">
    <location>
        <begin position="227"/>
        <end position="336"/>
    </location>
</feature>
<feature type="chain" id="PRO_5045524125" evidence="1">
    <location>
        <begin position="24"/>
        <end position="348"/>
    </location>
</feature>
<keyword evidence="5" id="KW-1185">Reference proteome</keyword>
<evidence type="ECO:0000256" key="1">
    <source>
        <dbReference type="SAM" id="SignalP"/>
    </source>
</evidence>
<name>A0ABT1SBB6_9FIRM</name>
<dbReference type="Pfam" id="PF11258">
    <property type="entry name" value="DUF3048"/>
    <property type="match status" value="1"/>
</dbReference>
<reference evidence="4 5" key="1">
    <citation type="submission" date="2022-06" db="EMBL/GenBank/DDBJ databases">
        <title>Isolation of gut microbiota from human fecal samples.</title>
        <authorList>
            <person name="Pamer E.G."/>
            <person name="Barat B."/>
            <person name="Waligurski E."/>
            <person name="Medina S."/>
            <person name="Paddock L."/>
            <person name="Mostad J."/>
        </authorList>
    </citation>
    <scope>NUCLEOTIDE SEQUENCE [LARGE SCALE GENOMIC DNA]</scope>
    <source>
        <strain evidence="4 5">DFI.7.95</strain>
    </source>
</reference>
<dbReference type="PROSITE" id="PS51257">
    <property type="entry name" value="PROKAR_LIPOPROTEIN"/>
    <property type="match status" value="1"/>
</dbReference>
<dbReference type="EMBL" id="JANGAC010000008">
    <property type="protein sequence ID" value="MCQ4923779.1"/>
    <property type="molecule type" value="Genomic_DNA"/>
</dbReference>
<feature type="signal peptide" evidence="1">
    <location>
        <begin position="1"/>
        <end position="23"/>
    </location>
</feature>
<gene>
    <name evidence="4" type="ORF">NE686_11820</name>
</gene>
<dbReference type="InterPro" id="IPR021416">
    <property type="entry name" value="DUF3048_N"/>
</dbReference>
<sequence>MKFKMKIILIGILIALLSSSCKKQNVEEPPVVEESEDVVKEDEVVEEVPKKEGIPSPISGIYAEEVKINRRPVAVMFDNHHGARWQSGLKDAEIVYEFLVEAPYTRYMGIYLINDPQSIGPIRSARPYFITSSLEYDAVYVHVGGSEQAKSDIRTLKIADIDGLSSSNKVFFRKSHKKAPHNTYSSMEVIRATQEERKYKLTGEYTPFKFREDEADIEGSIANKIIIKYMKNNTTQYNYDEEKKIYTREKDGKLHIDEIDETPIVAKNIIIQEAKTKVLDKEGRLEIQLVGEGQGEYITNGKVMDIKWVKKSRNDKTLYYNSVGEEIVLNPGITWIQVINAKTETIIE</sequence>
<accession>A0ABT1SBB6</accession>
<dbReference type="SUPFAM" id="SSF159774">
    <property type="entry name" value="YerB-like"/>
    <property type="match status" value="1"/>
</dbReference>
<protein>
    <submittedName>
        <fullName evidence="4">DUF3048 domain-containing protein</fullName>
    </submittedName>
</protein>
<dbReference type="InterPro" id="IPR035328">
    <property type="entry name" value="DUF3048_C"/>
</dbReference>
<comment type="caution">
    <text evidence="4">The sequence shown here is derived from an EMBL/GenBank/DDBJ whole genome shotgun (WGS) entry which is preliminary data.</text>
</comment>
<evidence type="ECO:0000259" key="3">
    <source>
        <dbReference type="Pfam" id="PF17479"/>
    </source>
</evidence>
<evidence type="ECO:0000313" key="5">
    <source>
        <dbReference type="Proteomes" id="UP001524478"/>
    </source>
</evidence>